<proteinExistence type="predicted"/>
<dbReference type="AlphaFoldDB" id="A0A372JJ19"/>
<gene>
    <name evidence="2" type="ORF">DZF91_19335</name>
</gene>
<keyword evidence="1" id="KW-0472">Membrane</keyword>
<organism evidence="2 3">
    <name type="scientific">Actinomadura logoneensis</name>
    <dbReference type="NCBI Taxonomy" id="2293572"/>
    <lineage>
        <taxon>Bacteria</taxon>
        <taxon>Bacillati</taxon>
        <taxon>Actinomycetota</taxon>
        <taxon>Actinomycetes</taxon>
        <taxon>Streptosporangiales</taxon>
        <taxon>Thermomonosporaceae</taxon>
        <taxon>Actinomadura</taxon>
    </lineage>
</organism>
<dbReference type="RefSeq" id="WP_117358861.1">
    <property type="nucleotide sequence ID" value="NZ_QURH01000313.1"/>
</dbReference>
<keyword evidence="3" id="KW-1185">Reference proteome</keyword>
<evidence type="ECO:0000313" key="3">
    <source>
        <dbReference type="Proteomes" id="UP000261811"/>
    </source>
</evidence>
<keyword evidence="1" id="KW-0812">Transmembrane</keyword>
<feature type="transmembrane region" description="Helical" evidence="1">
    <location>
        <begin position="52"/>
        <end position="81"/>
    </location>
</feature>
<accession>A0A372JJ19</accession>
<feature type="transmembrane region" description="Helical" evidence="1">
    <location>
        <begin position="12"/>
        <end position="32"/>
    </location>
</feature>
<reference evidence="2 3" key="1">
    <citation type="submission" date="2018-08" db="EMBL/GenBank/DDBJ databases">
        <title>Actinomadura jelena sp. nov., a novel Actinomycete isolated from soil in Chad.</title>
        <authorList>
            <person name="Shi L."/>
        </authorList>
    </citation>
    <scope>NUCLEOTIDE SEQUENCE [LARGE SCALE GENOMIC DNA]</scope>
    <source>
        <strain evidence="2 3">NEAU-G17</strain>
    </source>
</reference>
<name>A0A372JJ19_9ACTN</name>
<protein>
    <submittedName>
        <fullName evidence="2">Uncharacterized protein</fullName>
    </submittedName>
</protein>
<comment type="caution">
    <text evidence="2">The sequence shown here is derived from an EMBL/GenBank/DDBJ whole genome shotgun (WGS) entry which is preliminary data.</text>
</comment>
<keyword evidence="1" id="KW-1133">Transmembrane helix</keyword>
<dbReference type="EMBL" id="QURH01000313">
    <property type="protein sequence ID" value="RFU40013.1"/>
    <property type="molecule type" value="Genomic_DNA"/>
</dbReference>
<dbReference type="Proteomes" id="UP000261811">
    <property type="component" value="Unassembled WGS sequence"/>
</dbReference>
<evidence type="ECO:0000256" key="1">
    <source>
        <dbReference type="SAM" id="Phobius"/>
    </source>
</evidence>
<sequence>MTPRDWTTTGCVLMAVTTCLAALSALLVATSIEHDPVVALSGEGIHPLPTANIHLTGFVGGVVAAVLAGATFFLGLAAFFWSASLRRQAVLEEILRRLPEPPPDT</sequence>
<evidence type="ECO:0000313" key="2">
    <source>
        <dbReference type="EMBL" id="RFU40013.1"/>
    </source>
</evidence>